<dbReference type="RefSeq" id="WP_092865146.1">
    <property type="nucleotide sequence ID" value="NZ_FPCH01000001.1"/>
</dbReference>
<keyword evidence="1 4" id="KW-0812">Transmembrane</keyword>
<dbReference type="InterPro" id="IPR047200">
    <property type="entry name" value="MFS_YcaD-like"/>
</dbReference>
<dbReference type="PROSITE" id="PS50850">
    <property type="entry name" value="MFS"/>
    <property type="match status" value="1"/>
</dbReference>
<feature type="transmembrane region" description="Helical" evidence="4">
    <location>
        <begin position="141"/>
        <end position="163"/>
    </location>
</feature>
<dbReference type="InterPro" id="IPR011701">
    <property type="entry name" value="MFS"/>
</dbReference>
<accession>A0A1I7N217</accession>
<dbReference type="PANTHER" id="PTHR23521">
    <property type="entry name" value="TRANSPORTER MFS SUPERFAMILY"/>
    <property type="match status" value="1"/>
</dbReference>
<name>A0A1I7N217_9HYPH</name>
<proteinExistence type="predicted"/>
<feature type="transmembrane region" description="Helical" evidence="4">
    <location>
        <begin position="107"/>
        <end position="129"/>
    </location>
</feature>
<feature type="transmembrane region" description="Helical" evidence="4">
    <location>
        <begin position="169"/>
        <end position="188"/>
    </location>
</feature>
<dbReference type="Proteomes" id="UP000199423">
    <property type="component" value="Unassembled WGS sequence"/>
</dbReference>
<feature type="transmembrane region" description="Helical" evidence="4">
    <location>
        <begin position="209"/>
        <end position="231"/>
    </location>
</feature>
<dbReference type="GO" id="GO:0005886">
    <property type="term" value="C:plasma membrane"/>
    <property type="evidence" value="ECO:0007669"/>
    <property type="project" value="TreeGrafter"/>
</dbReference>
<dbReference type="GO" id="GO:0022857">
    <property type="term" value="F:transmembrane transporter activity"/>
    <property type="evidence" value="ECO:0007669"/>
    <property type="project" value="InterPro"/>
</dbReference>
<keyword evidence="3 4" id="KW-0472">Membrane</keyword>
<feature type="domain" description="Major facilitator superfamily (MFS) profile" evidence="5">
    <location>
        <begin position="209"/>
        <end position="398"/>
    </location>
</feature>
<dbReference type="OrthoDB" id="9810614at2"/>
<feature type="transmembrane region" description="Helical" evidence="4">
    <location>
        <begin position="78"/>
        <end position="101"/>
    </location>
</feature>
<organism evidence="6 7">
    <name type="scientific">Hyphomicrobium facile</name>
    <dbReference type="NCBI Taxonomy" id="51670"/>
    <lineage>
        <taxon>Bacteria</taxon>
        <taxon>Pseudomonadati</taxon>
        <taxon>Pseudomonadota</taxon>
        <taxon>Alphaproteobacteria</taxon>
        <taxon>Hyphomicrobiales</taxon>
        <taxon>Hyphomicrobiaceae</taxon>
        <taxon>Hyphomicrobium</taxon>
    </lineage>
</organism>
<protein>
    <submittedName>
        <fullName evidence="6">Cyanate permease</fullName>
    </submittedName>
</protein>
<evidence type="ECO:0000256" key="2">
    <source>
        <dbReference type="ARBA" id="ARBA00022989"/>
    </source>
</evidence>
<feature type="transmembrane region" description="Helical" evidence="4">
    <location>
        <begin position="300"/>
        <end position="322"/>
    </location>
</feature>
<keyword evidence="2 4" id="KW-1133">Transmembrane helix</keyword>
<feature type="transmembrane region" description="Helical" evidence="4">
    <location>
        <begin position="273"/>
        <end position="294"/>
    </location>
</feature>
<feature type="transmembrane region" description="Helical" evidence="4">
    <location>
        <begin position="15"/>
        <end position="38"/>
    </location>
</feature>
<gene>
    <name evidence="6" type="ORF">SAMN04488557_1073</name>
</gene>
<dbReference type="InterPro" id="IPR036259">
    <property type="entry name" value="MFS_trans_sf"/>
</dbReference>
<dbReference type="InterPro" id="IPR020846">
    <property type="entry name" value="MFS_dom"/>
</dbReference>
<evidence type="ECO:0000256" key="1">
    <source>
        <dbReference type="ARBA" id="ARBA00022692"/>
    </source>
</evidence>
<dbReference type="Gene3D" id="1.20.1250.20">
    <property type="entry name" value="MFS general substrate transporter like domains"/>
    <property type="match status" value="2"/>
</dbReference>
<feature type="transmembrane region" description="Helical" evidence="4">
    <location>
        <begin position="50"/>
        <end position="71"/>
    </location>
</feature>
<reference evidence="7" key="1">
    <citation type="submission" date="2016-10" db="EMBL/GenBank/DDBJ databases">
        <authorList>
            <person name="Varghese N."/>
            <person name="Submissions S."/>
        </authorList>
    </citation>
    <scope>NUCLEOTIDE SEQUENCE [LARGE SCALE GENOMIC DNA]</scope>
    <source>
        <strain evidence="7">DSM 1565</strain>
    </source>
</reference>
<evidence type="ECO:0000256" key="3">
    <source>
        <dbReference type="ARBA" id="ARBA00023136"/>
    </source>
</evidence>
<evidence type="ECO:0000256" key="4">
    <source>
        <dbReference type="SAM" id="Phobius"/>
    </source>
</evidence>
<keyword evidence="7" id="KW-1185">Reference proteome</keyword>
<feature type="transmembrane region" description="Helical" evidence="4">
    <location>
        <begin position="362"/>
        <end position="383"/>
    </location>
</feature>
<feature type="transmembrane region" description="Helical" evidence="4">
    <location>
        <begin position="334"/>
        <end position="356"/>
    </location>
</feature>
<dbReference type="PANTHER" id="PTHR23521:SF3">
    <property type="entry name" value="MFS TRANSPORTER"/>
    <property type="match status" value="1"/>
</dbReference>
<feature type="transmembrane region" description="Helical" evidence="4">
    <location>
        <begin position="243"/>
        <end position="261"/>
    </location>
</feature>
<dbReference type="AlphaFoldDB" id="A0A1I7N217"/>
<dbReference type="CDD" id="cd17477">
    <property type="entry name" value="MFS_YcaD_like"/>
    <property type="match status" value="1"/>
</dbReference>
<dbReference type="EMBL" id="FPCH01000001">
    <property type="protein sequence ID" value="SFV28707.1"/>
    <property type="molecule type" value="Genomic_DNA"/>
</dbReference>
<evidence type="ECO:0000259" key="5">
    <source>
        <dbReference type="PROSITE" id="PS50850"/>
    </source>
</evidence>
<evidence type="ECO:0000313" key="7">
    <source>
        <dbReference type="Proteomes" id="UP000199423"/>
    </source>
</evidence>
<sequence>MTSAIDDGITERQRLLSIAAVCSTSFGTGISFGIGFPLTSLTFELWNQPSWMIGLAGAAPPFAILLALPIAPRLIAKFGPVGSIVGGCLIGALGFLALALFQSPWAWIAIRVLMSAGFAMPWLVGETWINAVTREETRGRVIAIYAMVFFTGYAIGPVLLQALGLHGPLPFLAAAVVTGLSGFPVMIGRQLAPPVEHDTSLNVAAAFRWAPVAMVAAFVGGFSEITVLSLIPNVALAAGWSQYPALALLTVTTVGGIVLQYPVGWLSDRVSRFAMMIVSVLLFIALALALPLALTNPVAGYMTAFLMGGVILGFYALGLAIIGERVSASGLAAVNAAFIIMYQLGALVGPISAGMAMMDDAVHGFVTIVIVTMVITGIALLVFNRMERRWAAEALDHG</sequence>
<evidence type="ECO:0000313" key="6">
    <source>
        <dbReference type="EMBL" id="SFV28707.1"/>
    </source>
</evidence>
<dbReference type="STRING" id="51670.SAMN04488557_1073"/>
<dbReference type="Pfam" id="PF07690">
    <property type="entry name" value="MFS_1"/>
    <property type="match status" value="1"/>
</dbReference>
<dbReference type="SUPFAM" id="SSF103473">
    <property type="entry name" value="MFS general substrate transporter"/>
    <property type="match status" value="1"/>
</dbReference>